<keyword evidence="1" id="KW-0808">Transferase</keyword>
<dbReference type="GO" id="GO:0016740">
    <property type="term" value="F:transferase activity"/>
    <property type="evidence" value="ECO:0007669"/>
    <property type="project" value="UniProtKB-KW"/>
</dbReference>
<evidence type="ECO:0000313" key="2">
    <source>
        <dbReference type="Proteomes" id="UP001589683"/>
    </source>
</evidence>
<dbReference type="PANTHER" id="PTHR48228:SF5">
    <property type="entry name" value="ALPHA-METHYLACYL-COA RACEMASE"/>
    <property type="match status" value="1"/>
</dbReference>
<dbReference type="InterPro" id="IPR044855">
    <property type="entry name" value="CoA-Trfase_III_dom3_sf"/>
</dbReference>
<name>A0ABV5JK82_9RHOB</name>
<dbReference type="Gene3D" id="3.30.1540.10">
    <property type="entry name" value="formyl-coa transferase, domain 3"/>
    <property type="match status" value="1"/>
</dbReference>
<reference evidence="1 2" key="1">
    <citation type="submission" date="2024-09" db="EMBL/GenBank/DDBJ databases">
        <authorList>
            <person name="Sun Q."/>
            <person name="Mori K."/>
        </authorList>
    </citation>
    <scope>NUCLEOTIDE SEQUENCE [LARGE SCALE GENOMIC DNA]</scope>
    <source>
        <strain evidence="1 2">CECT 8726</strain>
    </source>
</reference>
<dbReference type="InterPro" id="IPR050509">
    <property type="entry name" value="CoA-transferase_III"/>
</dbReference>
<organism evidence="1 2">
    <name type="scientific">Pseudohalocynthiibacter aestuariivivens</name>
    <dbReference type="NCBI Taxonomy" id="1591409"/>
    <lineage>
        <taxon>Bacteria</taxon>
        <taxon>Pseudomonadati</taxon>
        <taxon>Pseudomonadota</taxon>
        <taxon>Alphaproteobacteria</taxon>
        <taxon>Rhodobacterales</taxon>
        <taxon>Paracoccaceae</taxon>
        <taxon>Pseudohalocynthiibacter</taxon>
    </lineage>
</organism>
<dbReference type="Proteomes" id="UP001589683">
    <property type="component" value="Unassembled WGS sequence"/>
</dbReference>
<proteinExistence type="predicted"/>
<dbReference type="PANTHER" id="PTHR48228">
    <property type="entry name" value="SUCCINYL-COA--D-CITRAMALATE COA-TRANSFERASE"/>
    <property type="match status" value="1"/>
</dbReference>
<comment type="caution">
    <text evidence="1">The sequence shown here is derived from an EMBL/GenBank/DDBJ whole genome shotgun (WGS) entry which is preliminary data.</text>
</comment>
<dbReference type="Gene3D" id="3.40.50.10540">
    <property type="entry name" value="Crotonobetainyl-coa:carnitine coa-transferase, domain 1"/>
    <property type="match status" value="1"/>
</dbReference>
<dbReference type="InterPro" id="IPR003673">
    <property type="entry name" value="CoA-Trfase_fam_III"/>
</dbReference>
<dbReference type="SUPFAM" id="SSF89796">
    <property type="entry name" value="CoA-transferase family III (CaiB/BaiF)"/>
    <property type="match status" value="1"/>
</dbReference>
<accession>A0ABV5JK82</accession>
<protein>
    <submittedName>
        <fullName evidence="1">CaiB/BaiF CoA transferase family protein</fullName>
    </submittedName>
</protein>
<dbReference type="InterPro" id="IPR023606">
    <property type="entry name" value="CoA-Trfase_III_dom_1_sf"/>
</dbReference>
<dbReference type="Pfam" id="PF02515">
    <property type="entry name" value="CoA_transf_3"/>
    <property type="match status" value="1"/>
</dbReference>
<dbReference type="EMBL" id="JBHMEA010000049">
    <property type="protein sequence ID" value="MFB9233296.1"/>
    <property type="molecule type" value="Genomic_DNA"/>
</dbReference>
<gene>
    <name evidence="1" type="ORF">ACFFUT_16010</name>
</gene>
<sequence length="376" mass="40575">MSNGPLNGIRILEVEAIGPGPFAAMMLADLGADVIVVHRPRTGPLPGLKDKPLTDRGKRSILLDLKSEADRETFLRLAARADGLIEGFRPGVMERLGLGPKECQKVNPRLVYGRMTGWGQDGPQAPLAGHDLNYLALAGALWSAALPHERPSVPPTLLGDIGGGALYLVTGMLAGFLAAERSGSGTVVDAAIFDGAAHLQNLLLSVDGSTAGGPPARSNPLVGAHWSRTYRCADDRFVSVQCLEPKFYLTFLERMGLEDDADFLANQFTPAAWPRLADQLSARFAEHPLHYWEALFQETDACVAPVLSPEESFWTPHNHARQTWHETEDGLQAVAAPRFSGWPVSSPPPVPDRGQHSAEIMAELASEFAEVSQKKS</sequence>
<keyword evidence="2" id="KW-1185">Reference proteome</keyword>
<dbReference type="RefSeq" id="WP_213888222.1">
    <property type="nucleotide sequence ID" value="NZ_JAGFNU010000003.1"/>
</dbReference>
<evidence type="ECO:0000313" key="1">
    <source>
        <dbReference type="EMBL" id="MFB9233296.1"/>
    </source>
</evidence>